<dbReference type="STRING" id="1336337.A0A3N4J9Y7"/>
<dbReference type="InterPro" id="IPR002241">
    <property type="entry name" value="Glyco_hydro_27"/>
</dbReference>
<name>A0A3N4J9Y7_9PEZI</name>
<dbReference type="Proteomes" id="UP000276215">
    <property type="component" value="Unassembled WGS sequence"/>
</dbReference>
<dbReference type="OrthoDB" id="5795902at2759"/>
<dbReference type="Gene3D" id="2.60.40.1180">
    <property type="entry name" value="Golgi alpha-mannosidase II"/>
    <property type="match status" value="1"/>
</dbReference>
<dbReference type="EMBL" id="ML120452">
    <property type="protein sequence ID" value="RPA93461.1"/>
    <property type="molecule type" value="Genomic_DNA"/>
</dbReference>
<accession>A0A3N4J9Y7</accession>
<dbReference type="InterPro" id="IPR013785">
    <property type="entry name" value="Aldolase_TIM"/>
</dbReference>
<dbReference type="PRINTS" id="PR00740">
    <property type="entry name" value="GLHYDRLASE27"/>
</dbReference>
<evidence type="ECO:0000256" key="9">
    <source>
        <dbReference type="SAM" id="MobiDB-lite"/>
    </source>
</evidence>
<dbReference type="InterPro" id="IPR017853">
    <property type="entry name" value="GH"/>
</dbReference>
<evidence type="ECO:0000256" key="8">
    <source>
        <dbReference type="RuleBase" id="RU361168"/>
    </source>
</evidence>
<sequence>MANALASVDRDIVYSICQWGIGDNMAEWAGPIGSSWGISNDIINNWISVFRITNQIVPFAKYSAPGKYNDMDMLMVGNGGMTVEESKTHFTLWCIEKSLLFLGAGLERNLLDATSLEILKNMELVAINKAPLGEVAKLMRWYTEEQYDVWAGNLSNSRTIFIVANWGRTAKTITVDLPDAGIQSAGKTRDVWSKSDIGALDGRYTAEVTGHGVKVLILENTVAARSYKSLVFDSQSSTSGFGKVYAHTSSEYSYEVTTPARQSRQITVTAGNCKLRAPTVSGAQPTRFHPSHSLPAKTRS</sequence>
<evidence type="ECO:0000313" key="11">
    <source>
        <dbReference type="EMBL" id="RPA93461.1"/>
    </source>
</evidence>
<evidence type="ECO:0000259" key="10">
    <source>
        <dbReference type="Pfam" id="PF17801"/>
    </source>
</evidence>
<feature type="region of interest" description="Disordered" evidence="9">
    <location>
        <begin position="278"/>
        <end position="300"/>
    </location>
</feature>
<evidence type="ECO:0000256" key="2">
    <source>
        <dbReference type="ARBA" id="ARBA00009743"/>
    </source>
</evidence>
<keyword evidence="7 8" id="KW-0326">Glycosidase</keyword>
<comment type="similarity">
    <text evidence="2 8">Belongs to the glycosyl hydrolase 27 family.</text>
</comment>
<keyword evidence="4" id="KW-0732">Signal</keyword>
<dbReference type="AlphaFoldDB" id="A0A3N4J9Y7"/>
<reference evidence="11 12" key="1">
    <citation type="journal article" date="2018" name="Nat. Ecol. Evol.">
        <title>Pezizomycetes genomes reveal the molecular basis of ectomycorrhizal truffle lifestyle.</title>
        <authorList>
            <person name="Murat C."/>
            <person name="Payen T."/>
            <person name="Noel B."/>
            <person name="Kuo A."/>
            <person name="Morin E."/>
            <person name="Chen J."/>
            <person name="Kohler A."/>
            <person name="Krizsan K."/>
            <person name="Balestrini R."/>
            <person name="Da Silva C."/>
            <person name="Montanini B."/>
            <person name="Hainaut M."/>
            <person name="Levati E."/>
            <person name="Barry K.W."/>
            <person name="Belfiori B."/>
            <person name="Cichocki N."/>
            <person name="Clum A."/>
            <person name="Dockter R.B."/>
            <person name="Fauchery L."/>
            <person name="Guy J."/>
            <person name="Iotti M."/>
            <person name="Le Tacon F."/>
            <person name="Lindquist E.A."/>
            <person name="Lipzen A."/>
            <person name="Malagnac F."/>
            <person name="Mello A."/>
            <person name="Molinier V."/>
            <person name="Miyauchi S."/>
            <person name="Poulain J."/>
            <person name="Riccioni C."/>
            <person name="Rubini A."/>
            <person name="Sitrit Y."/>
            <person name="Splivallo R."/>
            <person name="Traeger S."/>
            <person name="Wang M."/>
            <person name="Zifcakova L."/>
            <person name="Wipf D."/>
            <person name="Zambonelli A."/>
            <person name="Paolocci F."/>
            <person name="Nowrousian M."/>
            <person name="Ottonello S."/>
            <person name="Baldrian P."/>
            <person name="Spatafora J.W."/>
            <person name="Henrissat B."/>
            <person name="Nagy L.G."/>
            <person name="Aury J.M."/>
            <person name="Wincker P."/>
            <person name="Grigoriev I.V."/>
            <person name="Bonfante P."/>
            <person name="Martin F.M."/>
        </authorList>
    </citation>
    <scope>NUCLEOTIDE SEQUENCE [LARGE SCALE GENOMIC DNA]</scope>
    <source>
        <strain evidence="11 12">120613-1</strain>
    </source>
</reference>
<dbReference type="GO" id="GO:0005975">
    <property type="term" value="P:carbohydrate metabolic process"/>
    <property type="evidence" value="ECO:0007669"/>
    <property type="project" value="InterPro"/>
</dbReference>
<keyword evidence="12" id="KW-1185">Reference proteome</keyword>
<feature type="domain" description="Alpha galactosidase C-terminal" evidence="10">
    <location>
        <begin position="145"/>
        <end position="218"/>
    </location>
</feature>
<dbReference type="Pfam" id="PF17801">
    <property type="entry name" value="Melibiase_C"/>
    <property type="match status" value="1"/>
</dbReference>
<evidence type="ECO:0000256" key="5">
    <source>
        <dbReference type="ARBA" id="ARBA00022801"/>
    </source>
</evidence>
<dbReference type="InterPro" id="IPR041233">
    <property type="entry name" value="Melibiase_C"/>
</dbReference>
<keyword evidence="5 8" id="KW-0378">Hydrolase</keyword>
<evidence type="ECO:0000256" key="7">
    <source>
        <dbReference type="ARBA" id="ARBA00023295"/>
    </source>
</evidence>
<dbReference type="PANTHER" id="PTHR11452:SF75">
    <property type="entry name" value="ALPHA-GALACTOSIDASE MEL1"/>
    <property type="match status" value="1"/>
</dbReference>
<dbReference type="SUPFAM" id="SSF51011">
    <property type="entry name" value="Glycosyl hydrolase domain"/>
    <property type="match status" value="1"/>
</dbReference>
<evidence type="ECO:0000313" key="12">
    <source>
        <dbReference type="Proteomes" id="UP000276215"/>
    </source>
</evidence>
<comment type="catalytic activity">
    <reaction evidence="1 8">
        <text>Hydrolysis of terminal, non-reducing alpha-D-galactose residues in alpha-D-galactosides, including galactose oligosaccharides, galactomannans and galactolipids.</text>
        <dbReference type="EC" id="3.2.1.22"/>
    </reaction>
</comment>
<gene>
    <name evidence="11" type="ORF">L873DRAFT_63056</name>
</gene>
<dbReference type="EC" id="3.2.1.22" evidence="3 8"/>
<protein>
    <recommendedName>
        <fullName evidence="3 8">Alpha-galactosidase</fullName>
        <ecNumber evidence="3 8">3.2.1.22</ecNumber>
    </recommendedName>
    <alternativeName>
        <fullName evidence="8">Melibiase</fullName>
    </alternativeName>
</protein>
<dbReference type="PANTHER" id="PTHR11452">
    <property type="entry name" value="ALPHA-GALACTOSIDASE/ALPHA-N-ACETYLGALACTOSAMINIDASE"/>
    <property type="match status" value="1"/>
</dbReference>
<evidence type="ECO:0000256" key="1">
    <source>
        <dbReference type="ARBA" id="ARBA00001255"/>
    </source>
</evidence>
<dbReference type="SUPFAM" id="SSF51445">
    <property type="entry name" value="(Trans)glycosidases"/>
    <property type="match status" value="1"/>
</dbReference>
<dbReference type="Gene3D" id="3.20.20.70">
    <property type="entry name" value="Aldolase class I"/>
    <property type="match status" value="1"/>
</dbReference>
<dbReference type="GO" id="GO:0004557">
    <property type="term" value="F:alpha-galactosidase activity"/>
    <property type="evidence" value="ECO:0007669"/>
    <property type="project" value="UniProtKB-EC"/>
</dbReference>
<evidence type="ECO:0000256" key="3">
    <source>
        <dbReference type="ARBA" id="ARBA00012755"/>
    </source>
</evidence>
<proteinExistence type="inferred from homology"/>
<keyword evidence="6 8" id="KW-1015">Disulfide bond</keyword>
<dbReference type="FunFam" id="2.60.40.1180:FF:000008">
    <property type="entry name" value="Alpha-galactosidase"/>
    <property type="match status" value="1"/>
</dbReference>
<dbReference type="Pfam" id="PF16499">
    <property type="entry name" value="Melibiase_2"/>
    <property type="match status" value="1"/>
</dbReference>
<evidence type="ECO:0000256" key="6">
    <source>
        <dbReference type="ARBA" id="ARBA00023157"/>
    </source>
</evidence>
<evidence type="ECO:0000256" key="4">
    <source>
        <dbReference type="ARBA" id="ARBA00022729"/>
    </source>
</evidence>
<organism evidence="11 12">
    <name type="scientific">Choiromyces venosus 120613-1</name>
    <dbReference type="NCBI Taxonomy" id="1336337"/>
    <lineage>
        <taxon>Eukaryota</taxon>
        <taxon>Fungi</taxon>
        <taxon>Dikarya</taxon>
        <taxon>Ascomycota</taxon>
        <taxon>Pezizomycotina</taxon>
        <taxon>Pezizomycetes</taxon>
        <taxon>Pezizales</taxon>
        <taxon>Tuberaceae</taxon>
        <taxon>Choiromyces</taxon>
    </lineage>
</organism>
<dbReference type="InterPro" id="IPR013780">
    <property type="entry name" value="Glyco_hydro_b"/>
</dbReference>